<organism evidence="1">
    <name type="scientific">Rhizophora mucronata</name>
    <name type="common">Asiatic mangrove</name>
    <dbReference type="NCBI Taxonomy" id="61149"/>
    <lineage>
        <taxon>Eukaryota</taxon>
        <taxon>Viridiplantae</taxon>
        <taxon>Streptophyta</taxon>
        <taxon>Embryophyta</taxon>
        <taxon>Tracheophyta</taxon>
        <taxon>Spermatophyta</taxon>
        <taxon>Magnoliopsida</taxon>
        <taxon>eudicotyledons</taxon>
        <taxon>Gunneridae</taxon>
        <taxon>Pentapetalae</taxon>
        <taxon>rosids</taxon>
        <taxon>fabids</taxon>
        <taxon>Malpighiales</taxon>
        <taxon>Rhizophoraceae</taxon>
        <taxon>Rhizophora</taxon>
    </lineage>
</organism>
<sequence>MQATLNFRILCFSFFSFLQ</sequence>
<proteinExistence type="predicted"/>
<accession>A0A2P2PBB1</accession>
<dbReference type="AlphaFoldDB" id="A0A2P2PBB1"/>
<dbReference type="EMBL" id="GGEC01071566">
    <property type="protein sequence ID" value="MBX52050.1"/>
    <property type="molecule type" value="Transcribed_RNA"/>
</dbReference>
<reference evidence="1" key="1">
    <citation type="submission" date="2018-02" db="EMBL/GenBank/DDBJ databases">
        <title>Rhizophora mucronata_Transcriptome.</title>
        <authorList>
            <person name="Meera S.P."/>
            <person name="Sreeshan A."/>
            <person name="Augustine A."/>
        </authorList>
    </citation>
    <scope>NUCLEOTIDE SEQUENCE</scope>
    <source>
        <tissue evidence="1">Leaf</tissue>
    </source>
</reference>
<name>A0A2P2PBB1_RHIMU</name>
<evidence type="ECO:0000313" key="1">
    <source>
        <dbReference type="EMBL" id="MBX52050.1"/>
    </source>
</evidence>
<protein>
    <submittedName>
        <fullName evidence="1">Uncharacterized protein</fullName>
    </submittedName>
</protein>